<dbReference type="AlphaFoldDB" id="A0A1B0A9N8"/>
<reference evidence="1" key="2">
    <citation type="submission" date="2020-05" db="UniProtKB">
        <authorList>
            <consortium name="EnsemblMetazoa"/>
        </authorList>
    </citation>
    <scope>IDENTIFICATION</scope>
    <source>
        <strain evidence="1">IAEA</strain>
    </source>
</reference>
<dbReference type="VEuPathDB" id="VectorBase:GPAI038703"/>
<accession>A0A1B0A9N8</accession>
<keyword evidence="2" id="KW-1185">Reference proteome</keyword>
<dbReference type="EnsemblMetazoa" id="GPAI038703-RA">
    <property type="protein sequence ID" value="GPAI038703-PA"/>
    <property type="gene ID" value="GPAI038703"/>
</dbReference>
<proteinExistence type="predicted"/>
<reference evidence="2" key="1">
    <citation type="submission" date="2014-03" db="EMBL/GenBank/DDBJ databases">
        <authorList>
            <person name="Aksoy S."/>
            <person name="Warren W."/>
            <person name="Wilson R.K."/>
        </authorList>
    </citation>
    <scope>NUCLEOTIDE SEQUENCE [LARGE SCALE GENOMIC DNA]</scope>
    <source>
        <strain evidence="2">IAEA</strain>
    </source>
</reference>
<sequence>MTMSNSSTDKVYICPTQLLMQRYQRQHFDLTLISLNVNLNFFLLLALSEAGERWAFRWSFQKNWFILLKVGLKSLSSGIQIQLKKSFSIPCIFSIRATLSSILSKVYHITLVNKRCILPPNEYTAAQLKEQLIQHKGQHIDLVQASWKKSKALNSFEKEKSFKHCKIRTSLTEIALHRNESFSIKDVY</sequence>
<dbReference type="Proteomes" id="UP000092445">
    <property type="component" value="Unassembled WGS sequence"/>
</dbReference>
<evidence type="ECO:0000313" key="2">
    <source>
        <dbReference type="Proteomes" id="UP000092445"/>
    </source>
</evidence>
<name>A0A1B0A9N8_GLOPL</name>
<protein>
    <submittedName>
        <fullName evidence="1">Uncharacterized protein</fullName>
    </submittedName>
</protein>
<evidence type="ECO:0000313" key="1">
    <source>
        <dbReference type="EnsemblMetazoa" id="GPAI038703-PA"/>
    </source>
</evidence>
<organism evidence="1 2">
    <name type="scientific">Glossina pallidipes</name>
    <name type="common">Tsetse fly</name>
    <dbReference type="NCBI Taxonomy" id="7398"/>
    <lineage>
        <taxon>Eukaryota</taxon>
        <taxon>Metazoa</taxon>
        <taxon>Ecdysozoa</taxon>
        <taxon>Arthropoda</taxon>
        <taxon>Hexapoda</taxon>
        <taxon>Insecta</taxon>
        <taxon>Pterygota</taxon>
        <taxon>Neoptera</taxon>
        <taxon>Endopterygota</taxon>
        <taxon>Diptera</taxon>
        <taxon>Brachycera</taxon>
        <taxon>Muscomorpha</taxon>
        <taxon>Hippoboscoidea</taxon>
        <taxon>Glossinidae</taxon>
        <taxon>Glossina</taxon>
    </lineage>
</organism>